<reference evidence="1 2" key="1">
    <citation type="submission" date="2013-12" db="EMBL/GenBank/DDBJ databases">
        <title>Interactions Between Genome Architecture and Virulence Genes in Pseudomonas syringae, strain CC1557 as a model.</title>
        <authorList>
            <person name="Baltrus D."/>
            <person name="Hockett K."/>
            <person name="Karlsrud E."/>
            <person name="Dougherty K."/>
            <person name="Nishimura M."/>
        </authorList>
    </citation>
    <scope>NUCLEOTIDE SEQUENCE [LARGE SCALE GENOMIC DNA]</scope>
    <source>
        <strain evidence="1 2">CC1557</strain>
    </source>
</reference>
<evidence type="ECO:0000313" key="1">
    <source>
        <dbReference type="EMBL" id="AHG43492.1"/>
    </source>
</evidence>
<protein>
    <submittedName>
        <fullName evidence="1">Uncharacterized protein</fullName>
    </submittedName>
</protein>
<sequence>MYIDLQKMAKADVNWNDLYYSRHISVSRKNIEHFGQNPLSRFHA</sequence>
<dbReference type="HOGENOM" id="CLU_3220950_0_0_6"/>
<organism evidence="1 2">
    <name type="scientific">Pseudomonas syringae CC1557</name>
    <dbReference type="NCBI Taxonomy" id="1357279"/>
    <lineage>
        <taxon>Bacteria</taxon>
        <taxon>Pseudomonadati</taxon>
        <taxon>Pseudomonadota</taxon>
        <taxon>Gammaproteobacteria</taxon>
        <taxon>Pseudomonadales</taxon>
        <taxon>Pseudomonadaceae</taxon>
        <taxon>Pseudomonas</taxon>
        <taxon>Pseudomonas syringae</taxon>
    </lineage>
</organism>
<dbReference type="KEGG" id="psyr:N018_04105"/>
<dbReference type="AlphaFoldDB" id="W0MYJ1"/>
<dbReference type="EMBL" id="CP007014">
    <property type="protein sequence ID" value="AHG43492.1"/>
    <property type="molecule type" value="Genomic_DNA"/>
</dbReference>
<proteinExistence type="predicted"/>
<name>W0MYJ1_PSESX</name>
<evidence type="ECO:0000313" key="2">
    <source>
        <dbReference type="Proteomes" id="UP000019089"/>
    </source>
</evidence>
<dbReference type="eggNOG" id="COG0747">
    <property type="taxonomic scope" value="Bacteria"/>
</dbReference>
<dbReference type="Proteomes" id="UP000019089">
    <property type="component" value="Chromosome"/>
</dbReference>
<dbReference type="STRING" id="1357279.N018_04105"/>
<gene>
    <name evidence="1" type="ORF">N018_04105</name>
</gene>
<accession>W0MYJ1</accession>